<keyword evidence="1" id="KW-1133">Transmembrane helix</keyword>
<feature type="transmembrane region" description="Helical" evidence="1">
    <location>
        <begin position="25"/>
        <end position="49"/>
    </location>
</feature>
<dbReference type="AlphaFoldDB" id="A0A523RZ36"/>
<dbReference type="EMBL" id="SOKJ01000185">
    <property type="protein sequence ID" value="TET11032.1"/>
    <property type="molecule type" value="Genomic_DNA"/>
</dbReference>
<gene>
    <name evidence="2" type="ORF">E3J84_03355</name>
</gene>
<protein>
    <recommendedName>
        <fullName evidence="4">Type 4 fimbrial biogenesis protein PilX N-terminal domain-containing protein</fullName>
    </recommendedName>
</protein>
<evidence type="ECO:0008006" key="4">
    <source>
        <dbReference type="Google" id="ProtNLM"/>
    </source>
</evidence>
<evidence type="ECO:0000256" key="1">
    <source>
        <dbReference type="SAM" id="Phobius"/>
    </source>
</evidence>
<accession>A0A523RZ36</accession>
<proteinExistence type="predicted"/>
<name>A0A523RZ36_UNCAE</name>
<reference evidence="2 3" key="1">
    <citation type="submission" date="2019-03" db="EMBL/GenBank/DDBJ databases">
        <title>Metabolic potential of uncultured bacteria and archaea associated with petroleum seepage in deep-sea sediments.</title>
        <authorList>
            <person name="Dong X."/>
            <person name="Hubert C."/>
        </authorList>
    </citation>
    <scope>NUCLEOTIDE SEQUENCE [LARGE SCALE GENOMIC DNA]</scope>
    <source>
        <strain evidence="2">E44_bin7</strain>
    </source>
</reference>
<keyword evidence="1" id="KW-0812">Transmembrane</keyword>
<sequence>MSLLHLLCRGINRQMKKSWSKEKGIILPLVLIFALLLMISGLAFMSLGIQEGSLVQREISKRQAFYLAEAGLERALYDLRQDFEEGSQNWADGEINEVEVDSKVDEDGFSSLLYDETSLGSGSYAVAVKNIRIELEETKEEADEFIKDEIWVKARGTFRDVSKTIQAYVTIENLSPWNNAIFCAETPQKKIDSANIRGSVHLLGEKGKKKALSLVGSTHIQNTYYSIPKALKGKIPPPPKVVFNEEMVESLKTKLRVKQGGVFLDFDAGIGTSPGHPKSKLEAFKSTVDGVYTALGFMGEGEDNVYSDNGKETGYNLGQRVKFPSLYDSYIDPVTKKEYAYMYWDYFKENALHIKENEISYQNPFDHSYPNKGSISWDGQGGLEIDGLIYINGDLILGKEDQPPGTQTIRYGGKGILISSGSIFIHSHLLPEGILPMDDVIGLIAAEDIYILPQKGNSLYSIGAFFAEETVYIAEKSHVVGSIVANSFEMGKMSMIAQVPALATNLPPGMIVPWPDWYIMARQWKEL</sequence>
<evidence type="ECO:0000313" key="2">
    <source>
        <dbReference type="EMBL" id="TET11032.1"/>
    </source>
</evidence>
<keyword evidence="1" id="KW-0472">Membrane</keyword>
<organism evidence="2 3">
    <name type="scientific">Aerophobetes bacterium</name>
    <dbReference type="NCBI Taxonomy" id="2030807"/>
    <lineage>
        <taxon>Bacteria</taxon>
        <taxon>Candidatus Aerophobota</taxon>
    </lineage>
</organism>
<dbReference type="Proteomes" id="UP000316360">
    <property type="component" value="Unassembled WGS sequence"/>
</dbReference>
<comment type="caution">
    <text evidence="2">The sequence shown here is derived from an EMBL/GenBank/DDBJ whole genome shotgun (WGS) entry which is preliminary data.</text>
</comment>
<evidence type="ECO:0000313" key="3">
    <source>
        <dbReference type="Proteomes" id="UP000316360"/>
    </source>
</evidence>